<comment type="caution">
    <text evidence="1">The sequence shown here is derived from an EMBL/GenBank/DDBJ whole genome shotgun (WGS) entry which is preliminary data.</text>
</comment>
<organism evidence="1 2">
    <name type="scientific">Spirosoma terrae</name>
    <dbReference type="NCBI Taxonomy" id="1968276"/>
    <lineage>
        <taxon>Bacteria</taxon>
        <taxon>Pseudomonadati</taxon>
        <taxon>Bacteroidota</taxon>
        <taxon>Cytophagia</taxon>
        <taxon>Cytophagales</taxon>
        <taxon>Cytophagaceae</taxon>
        <taxon>Spirosoma</taxon>
    </lineage>
</organism>
<keyword evidence="2" id="KW-1185">Reference proteome</keyword>
<evidence type="ECO:0000313" key="1">
    <source>
        <dbReference type="EMBL" id="NDU95671.1"/>
    </source>
</evidence>
<accession>A0A6L9L967</accession>
<protein>
    <submittedName>
        <fullName evidence="1">Uncharacterized protein</fullName>
    </submittedName>
</protein>
<name>A0A6L9L967_9BACT</name>
<dbReference type="EMBL" id="JAAFZH010000004">
    <property type="protein sequence ID" value="NDU95671.1"/>
    <property type="molecule type" value="Genomic_DNA"/>
</dbReference>
<gene>
    <name evidence="1" type="ORF">GK108_12375</name>
</gene>
<dbReference type="AlphaFoldDB" id="A0A6L9L967"/>
<proteinExistence type="predicted"/>
<sequence>MNPSIDQIKEAIGDMFFRQPPPVKRTYSNGVDPFCKCCNKDTFDDNRDYYMVRDEVWFQIMPTKKGMLCMDCLETKLGRKLTAADLTLCPLNMDPLPIGNQYTRQLLLDSGVILPDGAVILAEYEKLFIHG</sequence>
<reference evidence="1 2" key="1">
    <citation type="submission" date="2020-02" db="EMBL/GenBank/DDBJ databases">
        <title>Draft genome sequence of two Spirosoma agri KCTC 52727 and Spirosoma terrae KCTC 52035.</title>
        <authorList>
            <person name="Rojas J."/>
            <person name="Ambika Manirajan B."/>
            <person name="Suarez C."/>
            <person name="Ratering S."/>
            <person name="Schnell S."/>
        </authorList>
    </citation>
    <scope>NUCLEOTIDE SEQUENCE [LARGE SCALE GENOMIC DNA]</scope>
    <source>
        <strain evidence="1 2">KCTC 52035</strain>
    </source>
</reference>
<dbReference type="Proteomes" id="UP000474175">
    <property type="component" value="Unassembled WGS sequence"/>
</dbReference>
<dbReference type="RefSeq" id="WP_163948149.1">
    <property type="nucleotide sequence ID" value="NZ_JAAFZH010000004.1"/>
</dbReference>
<evidence type="ECO:0000313" key="2">
    <source>
        <dbReference type="Proteomes" id="UP000474175"/>
    </source>
</evidence>